<dbReference type="Proteomes" id="UP001057402">
    <property type="component" value="Chromosome 8"/>
</dbReference>
<evidence type="ECO:0000313" key="2">
    <source>
        <dbReference type="Proteomes" id="UP001057402"/>
    </source>
</evidence>
<comment type="caution">
    <text evidence="1">The sequence shown here is derived from an EMBL/GenBank/DDBJ whole genome shotgun (WGS) entry which is preliminary data.</text>
</comment>
<evidence type="ECO:0000313" key="1">
    <source>
        <dbReference type="EMBL" id="KAI4331093.1"/>
    </source>
</evidence>
<accession>A0ACB9N3B4</accession>
<keyword evidence="2" id="KW-1185">Reference proteome</keyword>
<gene>
    <name evidence="1" type="ORF">MLD38_029316</name>
</gene>
<proteinExistence type="predicted"/>
<reference evidence="2" key="1">
    <citation type="journal article" date="2023" name="Front. Plant Sci.">
        <title>Chromosomal-level genome assembly of Melastoma candidum provides insights into trichome evolution.</title>
        <authorList>
            <person name="Zhong Y."/>
            <person name="Wu W."/>
            <person name="Sun C."/>
            <person name="Zou P."/>
            <person name="Liu Y."/>
            <person name="Dai S."/>
            <person name="Zhou R."/>
        </authorList>
    </citation>
    <scope>NUCLEOTIDE SEQUENCE [LARGE SCALE GENOMIC DNA]</scope>
</reference>
<sequence length="673" mass="74415">MASGAIVGGGGEDGVVKERQRYADNKVYTRKAFKGPSKDAVKKVAPPAKGLVVFPVADGRPEEVALPAAGLEEEAELTKQPQPPPPPQPPPSLSAVVEVVPDETMAEGLPDAEDVPHETVVERLPLANDLPDKSVAKRPPVVNEVSDDTVVEREESAVPGTSGPLSGEGAVVNGSWDSKVKVNILSRSKQEIRDLRMKLRDDLDLVRNVTKKIKEKDMLVVGHGNARHLFNDMADNGSRMVHSEVGSVGITPRSNPSLNPLTVSVFENTHGVMDGNEKEKRTPKENQFYRNSDFLLAKDKFPPVESNKKSKRNGIKKGGDTKSGFGMGTRFFKSCSSLLEKLMKHQYGWVFKSPVDVKGLGLHDYFTIIKHPMDLGTIKTRLNANWYKSPREFAEDVRVTFHNAMTYNPEGQDVHVMAQVLLRMFEERWTIIESDYNREIRFGLEYETSLLTPTSRKMPSLPPPLDMRRVLDRSESMAVQTPRSVSVTPSGRTPAPKKPKAKDLNKREMTYDEKQKLSTNLQNLPSEKMDNIVQIIKKRNSQLFQHDDEIEVDIDTVDTETLWDLDRFVTNYKKSLSKYKRKAELAMQARAAAQQIIKEKEQAVVVVDAPTRANTGQKKVVPSPFPIQAEAPAPNSSRSSSSNSSGSDSGSSSSDSDTDSSSSSGSDDRQSPT</sequence>
<name>A0ACB9N3B4_9MYRT</name>
<organism evidence="1 2">
    <name type="scientific">Melastoma candidum</name>
    <dbReference type="NCBI Taxonomy" id="119954"/>
    <lineage>
        <taxon>Eukaryota</taxon>
        <taxon>Viridiplantae</taxon>
        <taxon>Streptophyta</taxon>
        <taxon>Embryophyta</taxon>
        <taxon>Tracheophyta</taxon>
        <taxon>Spermatophyta</taxon>
        <taxon>Magnoliopsida</taxon>
        <taxon>eudicotyledons</taxon>
        <taxon>Gunneridae</taxon>
        <taxon>Pentapetalae</taxon>
        <taxon>rosids</taxon>
        <taxon>malvids</taxon>
        <taxon>Myrtales</taxon>
        <taxon>Melastomataceae</taxon>
        <taxon>Melastomatoideae</taxon>
        <taxon>Melastomateae</taxon>
        <taxon>Melastoma</taxon>
    </lineage>
</organism>
<dbReference type="EMBL" id="CM042887">
    <property type="protein sequence ID" value="KAI4331093.1"/>
    <property type="molecule type" value="Genomic_DNA"/>
</dbReference>
<protein>
    <submittedName>
        <fullName evidence="1">Uncharacterized protein</fullName>
    </submittedName>
</protein>